<sequence length="70" mass="8120">MQLDESARVLFSKQKLSSQMDQQQQQLPQPSLFITSSKRAFQHLFKTSPDDKKPRTATTDPMNRLVSFHL</sequence>
<comment type="caution">
    <text evidence="2">The sequence shown here is derived from an EMBL/GenBank/DDBJ whole genome shotgun (WGS) entry which is preliminary data.</text>
</comment>
<keyword evidence="3" id="KW-1185">Reference proteome</keyword>
<dbReference type="OrthoDB" id="2282388at2759"/>
<evidence type="ECO:0000313" key="3">
    <source>
        <dbReference type="Proteomes" id="UP000077051"/>
    </source>
</evidence>
<proteinExistence type="predicted"/>
<gene>
    <name evidence="2" type="ORF">MUCCIDRAFT_104689</name>
</gene>
<name>A0A162R2Q3_MUCCL</name>
<dbReference type="VEuPathDB" id="FungiDB:MUCCIDRAFT_104689"/>
<dbReference type="Proteomes" id="UP000077051">
    <property type="component" value="Unassembled WGS sequence"/>
</dbReference>
<dbReference type="EMBL" id="AMYB01000001">
    <property type="protein sequence ID" value="OAD07750.1"/>
    <property type="molecule type" value="Genomic_DNA"/>
</dbReference>
<protein>
    <submittedName>
        <fullName evidence="2">Uncharacterized protein</fullName>
    </submittedName>
</protein>
<accession>A0A162R2Q3</accession>
<dbReference type="AlphaFoldDB" id="A0A162R2Q3"/>
<reference evidence="2 3" key="1">
    <citation type="submission" date="2015-06" db="EMBL/GenBank/DDBJ databases">
        <title>Expansion of signal transduction pathways in fungi by whole-genome duplication.</title>
        <authorList>
            <consortium name="DOE Joint Genome Institute"/>
            <person name="Corrochano L.M."/>
            <person name="Kuo A."/>
            <person name="Marcet-Houben M."/>
            <person name="Polaino S."/>
            <person name="Salamov A."/>
            <person name="Villalobos J.M."/>
            <person name="Alvarez M.I."/>
            <person name="Avalos J."/>
            <person name="Benito E.P."/>
            <person name="Benoit I."/>
            <person name="Burger G."/>
            <person name="Camino L.P."/>
            <person name="Canovas D."/>
            <person name="Cerda-Olmedo E."/>
            <person name="Cheng J.-F."/>
            <person name="Dominguez A."/>
            <person name="Elias M."/>
            <person name="Eslava A.P."/>
            <person name="Glaser F."/>
            <person name="Grimwood J."/>
            <person name="Gutierrez G."/>
            <person name="Heitman J."/>
            <person name="Henrissat B."/>
            <person name="Iturriaga E.A."/>
            <person name="Lang B.F."/>
            <person name="Lavin J.L."/>
            <person name="Lee S."/>
            <person name="Li W."/>
            <person name="Lindquist E."/>
            <person name="Lopez-Garcia S."/>
            <person name="Luque E.M."/>
            <person name="Marcos A.T."/>
            <person name="Martin J."/>
            <person name="Mccluskey K."/>
            <person name="Medina H.R."/>
            <person name="Miralles-Duran A."/>
            <person name="Miyazaki A."/>
            <person name="Munoz-Torres E."/>
            <person name="Oguiza J.A."/>
            <person name="Ohm R."/>
            <person name="Olmedo M."/>
            <person name="Orejas M."/>
            <person name="Ortiz-Castellanos L."/>
            <person name="Pisabarro A.G."/>
            <person name="Rodriguez-Romero J."/>
            <person name="Ruiz-Herrera J."/>
            <person name="Ruiz-Vazquez R."/>
            <person name="Sanz C."/>
            <person name="Schackwitz W."/>
            <person name="Schmutz J."/>
            <person name="Shahriari M."/>
            <person name="Shelest E."/>
            <person name="Silva-Franco F."/>
            <person name="Soanes D."/>
            <person name="Syed K."/>
            <person name="Tagua V.G."/>
            <person name="Talbot N.J."/>
            <person name="Thon M."/>
            <person name="De Vries R.P."/>
            <person name="Wiebenga A."/>
            <person name="Yadav J.S."/>
            <person name="Braun E.L."/>
            <person name="Baker S."/>
            <person name="Garre V."/>
            <person name="Horwitz B."/>
            <person name="Torres-Martinez S."/>
            <person name="Idnurm A."/>
            <person name="Herrera-Estrella A."/>
            <person name="Gabaldon T."/>
            <person name="Grigoriev I.V."/>
        </authorList>
    </citation>
    <scope>NUCLEOTIDE SEQUENCE [LARGE SCALE GENOMIC DNA]</scope>
    <source>
        <strain evidence="2 3">CBS 277.49</strain>
    </source>
</reference>
<evidence type="ECO:0000256" key="1">
    <source>
        <dbReference type="SAM" id="MobiDB-lite"/>
    </source>
</evidence>
<organism evidence="2 3">
    <name type="scientific">Mucor lusitanicus CBS 277.49</name>
    <dbReference type="NCBI Taxonomy" id="747725"/>
    <lineage>
        <taxon>Eukaryota</taxon>
        <taxon>Fungi</taxon>
        <taxon>Fungi incertae sedis</taxon>
        <taxon>Mucoromycota</taxon>
        <taxon>Mucoromycotina</taxon>
        <taxon>Mucoromycetes</taxon>
        <taxon>Mucorales</taxon>
        <taxon>Mucorineae</taxon>
        <taxon>Mucoraceae</taxon>
        <taxon>Mucor</taxon>
    </lineage>
</organism>
<feature type="region of interest" description="Disordered" evidence="1">
    <location>
        <begin position="46"/>
        <end position="70"/>
    </location>
</feature>
<evidence type="ECO:0000313" key="2">
    <source>
        <dbReference type="EMBL" id="OAD07750.1"/>
    </source>
</evidence>